<protein>
    <recommendedName>
        <fullName evidence="2">DUF6924 domain-containing protein</fullName>
    </recommendedName>
</protein>
<gene>
    <name evidence="3" type="ORF">FB45DRAFT_1059724</name>
</gene>
<dbReference type="EMBL" id="JARKIF010000010">
    <property type="protein sequence ID" value="KAJ7629130.1"/>
    <property type="molecule type" value="Genomic_DNA"/>
</dbReference>
<keyword evidence="4" id="KW-1185">Reference proteome</keyword>
<reference evidence="3" key="1">
    <citation type="submission" date="2023-03" db="EMBL/GenBank/DDBJ databases">
        <title>Massive genome expansion in bonnet fungi (Mycena s.s.) driven by repeated elements and novel gene families across ecological guilds.</title>
        <authorList>
            <consortium name="Lawrence Berkeley National Laboratory"/>
            <person name="Harder C.B."/>
            <person name="Miyauchi S."/>
            <person name="Viragh M."/>
            <person name="Kuo A."/>
            <person name="Thoen E."/>
            <person name="Andreopoulos B."/>
            <person name="Lu D."/>
            <person name="Skrede I."/>
            <person name="Drula E."/>
            <person name="Henrissat B."/>
            <person name="Morin E."/>
            <person name="Kohler A."/>
            <person name="Barry K."/>
            <person name="LaButti K."/>
            <person name="Morin E."/>
            <person name="Salamov A."/>
            <person name="Lipzen A."/>
            <person name="Mereny Z."/>
            <person name="Hegedus B."/>
            <person name="Baldrian P."/>
            <person name="Stursova M."/>
            <person name="Weitz H."/>
            <person name="Taylor A."/>
            <person name="Grigoriev I.V."/>
            <person name="Nagy L.G."/>
            <person name="Martin F."/>
            <person name="Kauserud H."/>
        </authorList>
    </citation>
    <scope>NUCLEOTIDE SEQUENCE</scope>
    <source>
        <strain evidence="3">9284</strain>
    </source>
</reference>
<name>A0AAD7BS91_9AGAR</name>
<feature type="compositionally biased region" description="Polar residues" evidence="1">
    <location>
        <begin position="209"/>
        <end position="220"/>
    </location>
</feature>
<dbReference type="Proteomes" id="UP001221142">
    <property type="component" value="Unassembled WGS sequence"/>
</dbReference>
<dbReference type="InterPro" id="IPR053832">
    <property type="entry name" value="DUF6924"/>
</dbReference>
<feature type="domain" description="DUF6924" evidence="2">
    <location>
        <begin position="101"/>
        <end position="177"/>
    </location>
</feature>
<evidence type="ECO:0000256" key="1">
    <source>
        <dbReference type="SAM" id="MobiDB-lite"/>
    </source>
</evidence>
<sequence>MASRWPVLITAKSVPLKVLQVPVKTLNSGTTPKTADGSCFTPKPCHPPRLQPSTTKLPITEFPPNDFACSNSTLESLAQINTFIRANEAALEALDISPYTWLVIDENGFATATWLVCERFYDPTEDEEGNPIGHTDVFRACRAPFEKTWGMTANLDIANMGFEDYVDEETGEDEDGVWTWSFPGGVEQRDERDKALKELRDGGSAGQPAPSNDSELSSSAWVIPHEE</sequence>
<dbReference type="Pfam" id="PF21962">
    <property type="entry name" value="DUF6924"/>
    <property type="match status" value="1"/>
</dbReference>
<dbReference type="AlphaFoldDB" id="A0AAD7BS91"/>
<feature type="region of interest" description="Disordered" evidence="1">
    <location>
        <begin position="181"/>
        <end position="227"/>
    </location>
</feature>
<organism evidence="3 4">
    <name type="scientific">Roridomyces roridus</name>
    <dbReference type="NCBI Taxonomy" id="1738132"/>
    <lineage>
        <taxon>Eukaryota</taxon>
        <taxon>Fungi</taxon>
        <taxon>Dikarya</taxon>
        <taxon>Basidiomycota</taxon>
        <taxon>Agaricomycotina</taxon>
        <taxon>Agaricomycetes</taxon>
        <taxon>Agaricomycetidae</taxon>
        <taxon>Agaricales</taxon>
        <taxon>Marasmiineae</taxon>
        <taxon>Mycenaceae</taxon>
        <taxon>Roridomyces</taxon>
    </lineage>
</organism>
<evidence type="ECO:0000259" key="2">
    <source>
        <dbReference type="Pfam" id="PF21962"/>
    </source>
</evidence>
<accession>A0AAD7BS91</accession>
<feature type="compositionally biased region" description="Basic and acidic residues" evidence="1">
    <location>
        <begin position="187"/>
        <end position="201"/>
    </location>
</feature>
<evidence type="ECO:0000313" key="3">
    <source>
        <dbReference type="EMBL" id="KAJ7629130.1"/>
    </source>
</evidence>
<proteinExistence type="predicted"/>
<evidence type="ECO:0000313" key="4">
    <source>
        <dbReference type="Proteomes" id="UP001221142"/>
    </source>
</evidence>
<comment type="caution">
    <text evidence="3">The sequence shown here is derived from an EMBL/GenBank/DDBJ whole genome shotgun (WGS) entry which is preliminary data.</text>
</comment>